<protein>
    <submittedName>
        <fullName evidence="1">Uncharacterized protein</fullName>
    </submittedName>
</protein>
<dbReference type="Proteomes" id="UP000677875">
    <property type="component" value="Unassembled WGS sequence"/>
</dbReference>
<dbReference type="AlphaFoldDB" id="A0A940XG13"/>
<organism evidence="1 2">
    <name type="scientific">Streptomyces tagetis</name>
    <dbReference type="NCBI Taxonomy" id="2820809"/>
    <lineage>
        <taxon>Bacteria</taxon>
        <taxon>Bacillati</taxon>
        <taxon>Actinomycetota</taxon>
        <taxon>Actinomycetes</taxon>
        <taxon>Kitasatosporales</taxon>
        <taxon>Streptomycetaceae</taxon>
        <taxon>Streptomyces</taxon>
    </lineage>
</organism>
<evidence type="ECO:0000313" key="2">
    <source>
        <dbReference type="Proteomes" id="UP000677875"/>
    </source>
</evidence>
<proteinExistence type="predicted"/>
<keyword evidence="2" id="KW-1185">Reference proteome</keyword>
<accession>A0A940XG13</accession>
<dbReference type="RefSeq" id="WP_210872236.1">
    <property type="nucleotide sequence ID" value="NZ_JAGPNL010000003.1"/>
</dbReference>
<evidence type="ECO:0000313" key="1">
    <source>
        <dbReference type="EMBL" id="MBQ0827671.1"/>
    </source>
</evidence>
<name>A0A940XG13_9ACTN</name>
<dbReference type="EMBL" id="JAGPNL010000003">
    <property type="protein sequence ID" value="MBQ0827671.1"/>
    <property type="molecule type" value="Genomic_DNA"/>
</dbReference>
<sequence length="75" mass="8121">MTAYPIGVEVACDGPDEQTDCPDSAAVRARFTSRTARQVRSDGRRDGWVRRRRTGRLLDLCPGCAAGAEQDGAQP</sequence>
<gene>
    <name evidence="1" type="ORF">J5Y05_14300</name>
</gene>
<reference evidence="1" key="1">
    <citation type="submission" date="2021-04" db="EMBL/GenBank/DDBJ databases">
        <title>Genome seq and assembly of Streptomyces sp. RG38.</title>
        <authorList>
            <person name="Chhetri G."/>
        </authorList>
    </citation>
    <scope>NUCLEOTIDE SEQUENCE</scope>
    <source>
        <strain evidence="1">RG38</strain>
    </source>
</reference>
<comment type="caution">
    <text evidence="1">The sequence shown here is derived from an EMBL/GenBank/DDBJ whole genome shotgun (WGS) entry which is preliminary data.</text>
</comment>